<dbReference type="RefSeq" id="WP_328279303.1">
    <property type="nucleotide sequence ID" value="NZ_JARTLD010000037.1"/>
</dbReference>
<dbReference type="InterPro" id="IPR018966">
    <property type="entry name" value="VTC_domain"/>
</dbReference>
<evidence type="ECO:0000313" key="2">
    <source>
        <dbReference type="EMBL" id="MED5018770.1"/>
    </source>
</evidence>
<keyword evidence="3" id="KW-1185">Reference proteome</keyword>
<accession>A0ABU6PXE9</accession>
<dbReference type="EMBL" id="JARTLD010000037">
    <property type="protein sequence ID" value="MED5018770.1"/>
    <property type="molecule type" value="Genomic_DNA"/>
</dbReference>
<dbReference type="Pfam" id="PF09359">
    <property type="entry name" value="VTC"/>
    <property type="match status" value="1"/>
</dbReference>
<name>A0ABU6PXE9_9BACL</name>
<protein>
    <submittedName>
        <fullName evidence="2">Polyphosphate polymerase domain-containing protein</fullName>
    </submittedName>
</protein>
<gene>
    <name evidence="2" type="ORF">P9847_15785</name>
</gene>
<dbReference type="Gene3D" id="3.20.100.30">
    <property type="entry name" value="VTC, catalytic tunnel domain"/>
    <property type="match status" value="1"/>
</dbReference>
<comment type="caution">
    <text evidence="2">The sequence shown here is derived from an EMBL/GenBank/DDBJ whole genome shotgun (WGS) entry which is preliminary data.</text>
</comment>
<sequence length="237" mass="28262">MNTMNLKTGQPALKGRRELKHVITQGDCHLLRHNLQHVMTLDPHAKKDGRYLIRSVYFDNFDNKILNQKKEGLFHRDKYRVRLYDDDTSFINLEKKSKRDNLCYKEKCRITAEEYTRMNKGDIAWMEEDARPLMRELYTHMNLFQLKPVAVVDYIREVYIYEQGNVRVTFDSQVRTSCKDTDILNPDLIMVDTVDPNTVILEVKYDEYLPDVIKLLLQVRDSRKTSFSKYQYSRMYG</sequence>
<feature type="domain" description="VTC" evidence="1">
    <location>
        <begin position="16"/>
        <end position="232"/>
    </location>
</feature>
<evidence type="ECO:0000313" key="3">
    <source>
        <dbReference type="Proteomes" id="UP001343257"/>
    </source>
</evidence>
<organism evidence="2 3">
    <name type="scientific">Paenibacillus chibensis</name>
    <dbReference type="NCBI Taxonomy" id="59846"/>
    <lineage>
        <taxon>Bacteria</taxon>
        <taxon>Bacillati</taxon>
        <taxon>Bacillota</taxon>
        <taxon>Bacilli</taxon>
        <taxon>Bacillales</taxon>
        <taxon>Paenibacillaceae</taxon>
        <taxon>Paenibacillus</taxon>
    </lineage>
</organism>
<dbReference type="Proteomes" id="UP001343257">
    <property type="component" value="Unassembled WGS sequence"/>
</dbReference>
<proteinExistence type="predicted"/>
<dbReference type="CDD" id="cd07750">
    <property type="entry name" value="PolyPPase_VTC_like"/>
    <property type="match status" value="1"/>
</dbReference>
<reference evidence="2 3" key="1">
    <citation type="submission" date="2023-03" db="EMBL/GenBank/DDBJ databases">
        <title>Bacillus Genome Sequencing.</title>
        <authorList>
            <person name="Dunlap C."/>
        </authorList>
    </citation>
    <scope>NUCLEOTIDE SEQUENCE [LARGE SCALE GENOMIC DNA]</scope>
    <source>
        <strain evidence="2 3">NRS-52</strain>
    </source>
</reference>
<dbReference type="InterPro" id="IPR042267">
    <property type="entry name" value="VTC_sf"/>
</dbReference>
<evidence type="ECO:0000259" key="1">
    <source>
        <dbReference type="Pfam" id="PF09359"/>
    </source>
</evidence>